<organism evidence="1 2">
    <name type="scientific">Chlamydomonas eustigma</name>
    <dbReference type="NCBI Taxonomy" id="1157962"/>
    <lineage>
        <taxon>Eukaryota</taxon>
        <taxon>Viridiplantae</taxon>
        <taxon>Chlorophyta</taxon>
        <taxon>core chlorophytes</taxon>
        <taxon>Chlorophyceae</taxon>
        <taxon>CS clade</taxon>
        <taxon>Chlamydomonadales</taxon>
        <taxon>Chlamydomonadaceae</taxon>
        <taxon>Chlamydomonas</taxon>
    </lineage>
</organism>
<proteinExistence type="predicted"/>
<name>A0A250XL37_9CHLO</name>
<comment type="caution">
    <text evidence="1">The sequence shown here is derived from an EMBL/GenBank/DDBJ whole genome shotgun (WGS) entry which is preliminary data.</text>
</comment>
<dbReference type="STRING" id="1157962.A0A250XL37"/>
<gene>
    <name evidence="1" type="ORF">CEUSTIGMA_g11212.t1</name>
</gene>
<accession>A0A250XL37</accession>
<reference evidence="1 2" key="1">
    <citation type="submission" date="2017-08" db="EMBL/GenBank/DDBJ databases">
        <title>Acidophilic green algal genome provides insights into adaptation to an acidic environment.</title>
        <authorList>
            <person name="Hirooka S."/>
            <person name="Hirose Y."/>
            <person name="Kanesaki Y."/>
            <person name="Higuchi S."/>
            <person name="Fujiwara T."/>
            <person name="Onuma R."/>
            <person name="Era A."/>
            <person name="Ohbayashi R."/>
            <person name="Uzuka A."/>
            <person name="Nozaki H."/>
            <person name="Yoshikawa H."/>
            <person name="Miyagishima S.Y."/>
        </authorList>
    </citation>
    <scope>NUCLEOTIDE SEQUENCE [LARGE SCALE GENOMIC DNA]</scope>
    <source>
        <strain evidence="1 2">NIES-2499</strain>
    </source>
</reference>
<keyword evidence="2" id="KW-1185">Reference proteome</keyword>
<protein>
    <submittedName>
        <fullName evidence="1">Uncharacterized protein</fullName>
    </submittedName>
</protein>
<dbReference type="Proteomes" id="UP000232323">
    <property type="component" value="Unassembled WGS sequence"/>
</dbReference>
<dbReference type="AlphaFoldDB" id="A0A250XL37"/>
<dbReference type="EMBL" id="BEGY01000107">
    <property type="protein sequence ID" value="GAX83787.1"/>
    <property type="molecule type" value="Genomic_DNA"/>
</dbReference>
<evidence type="ECO:0000313" key="1">
    <source>
        <dbReference type="EMBL" id="GAX83787.1"/>
    </source>
</evidence>
<sequence length="178" mass="19582">MPSSANSLYVSTYCLYFTLSPPPFLRSYIPAENLDSPVIVTPDPAIVERAKSKVRRRVLLVAAVLQLLGKGREATKLRIGLRQWDEGNSVKNDLLLFFSSDAALRLESALGTEERELFTLVWRGDWHKYAECYISQIAAKYLGGEVRGSIVGGNRTAGLSGSISARIGSSSKMKKRGN</sequence>
<evidence type="ECO:0000313" key="2">
    <source>
        <dbReference type="Proteomes" id="UP000232323"/>
    </source>
</evidence>